<proteinExistence type="inferred from homology"/>
<dbReference type="PANTHER" id="PTHR48011">
    <property type="entry name" value="CCR4-NOT TRANSCRIPTIONAL COMPLEX SUBUNIT CAF120-RELATED"/>
    <property type="match status" value="1"/>
</dbReference>
<organism evidence="9 10">
    <name type="scientific">Helianthus annuus</name>
    <name type="common">Common sunflower</name>
    <dbReference type="NCBI Taxonomy" id="4232"/>
    <lineage>
        <taxon>Eukaryota</taxon>
        <taxon>Viridiplantae</taxon>
        <taxon>Streptophyta</taxon>
        <taxon>Embryophyta</taxon>
        <taxon>Tracheophyta</taxon>
        <taxon>Spermatophyta</taxon>
        <taxon>Magnoliopsida</taxon>
        <taxon>eudicotyledons</taxon>
        <taxon>Gunneridae</taxon>
        <taxon>Pentapetalae</taxon>
        <taxon>asterids</taxon>
        <taxon>campanulids</taxon>
        <taxon>Asterales</taxon>
        <taxon>Asteraceae</taxon>
        <taxon>Asteroideae</taxon>
        <taxon>Heliantheae alliance</taxon>
        <taxon>Heliantheae</taxon>
        <taxon>Helianthus</taxon>
    </lineage>
</organism>
<feature type="domain" description="Protein kinase" evidence="7">
    <location>
        <begin position="3"/>
        <end position="262"/>
    </location>
</feature>
<dbReference type="InterPro" id="IPR000719">
    <property type="entry name" value="Prot_kinase_dom"/>
</dbReference>
<keyword evidence="10" id="KW-1185">Reference proteome</keyword>
<evidence type="ECO:0000256" key="2">
    <source>
        <dbReference type="ARBA" id="ARBA00022741"/>
    </source>
</evidence>
<evidence type="ECO:0000259" key="7">
    <source>
        <dbReference type="PROSITE" id="PS50011"/>
    </source>
</evidence>
<dbReference type="STRING" id="4232.A0A251RXP7"/>
<keyword evidence="3 8" id="KW-0418">Kinase</keyword>
<dbReference type="Pfam" id="PF00069">
    <property type="entry name" value="Pkinase"/>
    <property type="match status" value="1"/>
</dbReference>
<dbReference type="SMR" id="A0A251RXP7"/>
<dbReference type="PANTHER" id="PTHR48011:SF4">
    <property type="entry name" value="MITOGEN-ACTIVATED PROTEIN KINASE KINASE KINASE 19"/>
    <property type="match status" value="1"/>
</dbReference>
<evidence type="ECO:0000256" key="3">
    <source>
        <dbReference type="ARBA" id="ARBA00022777"/>
    </source>
</evidence>
<dbReference type="SMART" id="SM00220">
    <property type="entry name" value="S_TKc"/>
    <property type="match status" value="1"/>
</dbReference>
<feature type="binding site" evidence="5">
    <location>
        <position position="31"/>
    </location>
    <ligand>
        <name>ATP</name>
        <dbReference type="ChEBI" id="CHEBI:30616"/>
    </ligand>
</feature>
<evidence type="ECO:0000256" key="4">
    <source>
        <dbReference type="ARBA" id="ARBA00022840"/>
    </source>
</evidence>
<keyword evidence="6" id="KW-0723">Serine/threonine-protein kinase</keyword>
<dbReference type="OrthoDB" id="275301at2759"/>
<dbReference type="CDD" id="cd06606">
    <property type="entry name" value="STKc_MAPKKK"/>
    <property type="match status" value="1"/>
</dbReference>
<name>A0A251RXP7_HELAN</name>
<dbReference type="PROSITE" id="PS50011">
    <property type="entry name" value="PROTEIN_KINASE_DOM"/>
    <property type="match status" value="1"/>
</dbReference>
<dbReference type="OMA" id="DVICVEV"/>
<evidence type="ECO:0000256" key="5">
    <source>
        <dbReference type="PROSITE-ProRule" id="PRU10141"/>
    </source>
</evidence>
<reference evidence="9" key="2">
    <citation type="submission" date="2017-02" db="EMBL/GenBank/DDBJ databases">
        <title>Sunflower complete genome.</title>
        <authorList>
            <person name="Langlade N."/>
            <person name="Munos S."/>
        </authorList>
    </citation>
    <scope>NUCLEOTIDE SEQUENCE [LARGE SCALE GENOMIC DNA]</scope>
    <source>
        <tissue evidence="9">Leaves</tissue>
    </source>
</reference>
<dbReference type="EMBL" id="CM007905">
    <property type="protein sequence ID" value="OTF91079.1"/>
    <property type="molecule type" value="Genomic_DNA"/>
</dbReference>
<dbReference type="GO" id="GO:0004672">
    <property type="term" value="F:protein kinase activity"/>
    <property type="evidence" value="ECO:0000318"/>
    <property type="project" value="GO_Central"/>
</dbReference>
<dbReference type="InterPro" id="IPR052751">
    <property type="entry name" value="Plant_MAPKKK"/>
</dbReference>
<comment type="similarity">
    <text evidence="6">Belongs to the protein kinase superfamily.</text>
</comment>
<dbReference type="PROSITE" id="PS00107">
    <property type="entry name" value="PROTEIN_KINASE_ATP"/>
    <property type="match status" value="1"/>
</dbReference>
<evidence type="ECO:0000313" key="8">
    <source>
        <dbReference type="EMBL" id="KAF5758806.1"/>
    </source>
</evidence>
<dbReference type="Gene3D" id="1.10.510.10">
    <property type="entry name" value="Transferase(Phosphotransferase) domain 1"/>
    <property type="match status" value="1"/>
</dbReference>
<dbReference type="PROSITE" id="PS00108">
    <property type="entry name" value="PROTEIN_KINASE_ST"/>
    <property type="match status" value="1"/>
</dbReference>
<dbReference type="InterPro" id="IPR017441">
    <property type="entry name" value="Protein_kinase_ATP_BS"/>
</dbReference>
<dbReference type="GO" id="GO:0005524">
    <property type="term" value="F:ATP binding"/>
    <property type="evidence" value="ECO:0007669"/>
    <property type="project" value="UniProtKB-UniRule"/>
</dbReference>
<keyword evidence="4 5" id="KW-0067">ATP-binding</keyword>
<dbReference type="InterPro" id="IPR008271">
    <property type="entry name" value="Ser/Thr_kinase_AS"/>
</dbReference>
<dbReference type="InParanoid" id="A0A251RXP7"/>
<evidence type="ECO:0000256" key="6">
    <source>
        <dbReference type="RuleBase" id="RU000304"/>
    </source>
</evidence>
<evidence type="ECO:0000313" key="10">
    <source>
        <dbReference type="Proteomes" id="UP000215914"/>
    </source>
</evidence>
<reference evidence="8 10" key="1">
    <citation type="journal article" date="2017" name="Nature">
        <title>The sunflower genome provides insights into oil metabolism, flowering and Asterid evolution.</title>
        <authorList>
            <person name="Badouin H."/>
            <person name="Gouzy J."/>
            <person name="Grassa C.J."/>
            <person name="Murat F."/>
            <person name="Staton S.E."/>
            <person name="Cottret L."/>
            <person name="Lelandais-Briere C."/>
            <person name="Owens G.L."/>
            <person name="Carrere S."/>
            <person name="Mayjonade B."/>
            <person name="Legrand L."/>
            <person name="Gill N."/>
            <person name="Kane N.C."/>
            <person name="Bowers J.E."/>
            <person name="Hubner S."/>
            <person name="Bellec A."/>
            <person name="Berard A."/>
            <person name="Berges H."/>
            <person name="Blanchet N."/>
            <person name="Boniface M.C."/>
            <person name="Brunel D."/>
            <person name="Catrice O."/>
            <person name="Chaidir N."/>
            <person name="Claudel C."/>
            <person name="Donnadieu C."/>
            <person name="Faraut T."/>
            <person name="Fievet G."/>
            <person name="Helmstetter N."/>
            <person name="King M."/>
            <person name="Knapp S.J."/>
            <person name="Lai Z."/>
            <person name="Le Paslier M.C."/>
            <person name="Lippi Y."/>
            <person name="Lorenzon L."/>
            <person name="Mandel J.R."/>
            <person name="Marage G."/>
            <person name="Marchand G."/>
            <person name="Marquand E."/>
            <person name="Bret-Mestries E."/>
            <person name="Morien E."/>
            <person name="Nambeesan S."/>
            <person name="Nguyen T."/>
            <person name="Pegot-Espagnet P."/>
            <person name="Pouilly N."/>
            <person name="Raftis F."/>
            <person name="Sallet E."/>
            <person name="Schiex T."/>
            <person name="Thomas J."/>
            <person name="Vandecasteele C."/>
            <person name="Vares D."/>
            <person name="Vear F."/>
            <person name="Vautrin S."/>
            <person name="Crespi M."/>
            <person name="Mangin B."/>
            <person name="Burke J.M."/>
            <person name="Salse J."/>
            <person name="Munos S."/>
            <person name="Vincourt P."/>
            <person name="Rieseberg L.H."/>
            <person name="Langlade N.B."/>
        </authorList>
    </citation>
    <scope>NUCLEOTIDE SEQUENCE [LARGE SCALE GENOMIC DNA]</scope>
    <source>
        <strain evidence="10">cv. SF193</strain>
        <tissue evidence="8">Leaves</tissue>
    </source>
</reference>
<keyword evidence="2 5" id="KW-0547">Nucleotide-binding</keyword>
<dbReference type="Gramene" id="mRNA:HanXRQr2_Chr16g0733641">
    <property type="protein sequence ID" value="CDS:HanXRQr2_Chr16g0733641.1"/>
    <property type="gene ID" value="HanXRQr2_Chr16g0733641"/>
</dbReference>
<dbReference type="Proteomes" id="UP000215914">
    <property type="component" value="Chromosome 16"/>
</dbReference>
<dbReference type="SUPFAM" id="SSF56112">
    <property type="entry name" value="Protein kinase-like (PK-like)"/>
    <property type="match status" value="1"/>
</dbReference>
<dbReference type="InterPro" id="IPR011009">
    <property type="entry name" value="Kinase-like_dom_sf"/>
</dbReference>
<accession>A0A251RXP7</accession>
<dbReference type="GO" id="GO:0007165">
    <property type="term" value="P:signal transduction"/>
    <property type="evidence" value="ECO:0000318"/>
    <property type="project" value="GO_Central"/>
</dbReference>
<dbReference type="GO" id="GO:0004709">
    <property type="term" value="F:MAP kinase kinase kinase activity"/>
    <property type="evidence" value="ECO:0007669"/>
    <property type="project" value="UniProtKB-EC"/>
</dbReference>
<dbReference type="AlphaFoldDB" id="A0A251RXP7"/>
<evidence type="ECO:0000313" key="9">
    <source>
        <dbReference type="EMBL" id="OTF91079.1"/>
    </source>
</evidence>
<reference evidence="8" key="3">
    <citation type="submission" date="2020-06" db="EMBL/GenBank/DDBJ databases">
        <title>Helianthus annuus Genome sequencing and assembly Release 2.</title>
        <authorList>
            <person name="Gouzy J."/>
            <person name="Langlade N."/>
            <person name="Munos S."/>
        </authorList>
    </citation>
    <scope>NUCLEOTIDE SEQUENCE</scope>
    <source>
        <tissue evidence="8">Leaves</tissue>
    </source>
</reference>
<sequence>MEWTRSHVLGRGSSATVSAATSTSGDVFAVKSVDFRQAESLRKEQHFLSILKSPYVVSYKGCDTTIEDNKTIYNVFIDYMSGGSISDLIKRRNGVGLTDSEIARYTRQIVQGLDYIHSNGIVHCDIKSGNILINESGAKIGDFGCAKWASPNNLALTHLAQHAPICGTPMYMAPETARGEDQGFPADVWAVGCTVIEMATGGSPWPDVNDPVSVLYKIAFSGEIPTIPDGLSDLAKDFVSKCLIRDQKQRWTATQLLKHPYIQTEQFDENSKIIVCEKMRTDSPTSILDQDVWNSSSWVGIDGLCSTSNSLRQRIKQLADKSEMPKWRCEKGETDWMTIRKVNSESVTGGGR</sequence>
<gene>
    <name evidence="9" type="ORF">HannXRQ_Chr16g0506821</name>
    <name evidence="8" type="ORF">HanXRQr2_Chr16g0733641</name>
</gene>
<dbReference type="EC" id="2.7.11.25" evidence="8"/>
<dbReference type="Gene3D" id="3.30.200.20">
    <property type="entry name" value="Phosphorylase Kinase, domain 1"/>
    <property type="match status" value="1"/>
</dbReference>
<protein>
    <submittedName>
        <fullName evidence="8">Mitogen-activated protein kinase kinase kinase STE-STE11 family</fullName>
        <ecNumber evidence="8">2.7.11.25</ecNumber>
    </submittedName>
</protein>
<evidence type="ECO:0000256" key="1">
    <source>
        <dbReference type="ARBA" id="ARBA00022679"/>
    </source>
</evidence>
<keyword evidence="1 8" id="KW-0808">Transferase</keyword>
<dbReference type="EMBL" id="MNCJ02000331">
    <property type="protein sequence ID" value="KAF5758806.1"/>
    <property type="molecule type" value="Genomic_DNA"/>
</dbReference>